<accession>A0ABS4F3K0</accession>
<sequence length="62" mass="6771">MFEKANLTDYEYALVTKGIVFGVGIGTLLGAVIGEVTLFFSFGGVCGIISTLLYIFFKRLKK</sequence>
<name>A0ABS4F3K0_9CLOT</name>
<evidence type="ECO:0000256" key="1">
    <source>
        <dbReference type="SAM" id="Phobius"/>
    </source>
</evidence>
<keyword evidence="1" id="KW-0472">Membrane</keyword>
<keyword evidence="1" id="KW-0812">Transmembrane</keyword>
<protein>
    <submittedName>
        <fullName evidence="2">Integral membrane sensor domain MASE1</fullName>
    </submittedName>
</protein>
<dbReference type="Proteomes" id="UP000783390">
    <property type="component" value="Unassembled WGS sequence"/>
</dbReference>
<dbReference type="RefSeq" id="WP_209797740.1">
    <property type="nucleotide sequence ID" value="NZ_JAGGJZ010000013.1"/>
</dbReference>
<organism evidence="2 3">
    <name type="scientific">Clostridium moniliforme</name>
    <dbReference type="NCBI Taxonomy" id="39489"/>
    <lineage>
        <taxon>Bacteria</taxon>
        <taxon>Bacillati</taxon>
        <taxon>Bacillota</taxon>
        <taxon>Clostridia</taxon>
        <taxon>Eubacteriales</taxon>
        <taxon>Clostridiaceae</taxon>
        <taxon>Clostridium</taxon>
    </lineage>
</organism>
<feature type="transmembrane region" description="Helical" evidence="1">
    <location>
        <begin position="12"/>
        <end position="33"/>
    </location>
</feature>
<comment type="caution">
    <text evidence="2">The sequence shown here is derived from an EMBL/GenBank/DDBJ whole genome shotgun (WGS) entry which is preliminary data.</text>
</comment>
<keyword evidence="3" id="KW-1185">Reference proteome</keyword>
<evidence type="ECO:0000313" key="3">
    <source>
        <dbReference type="Proteomes" id="UP000783390"/>
    </source>
</evidence>
<reference evidence="2 3" key="1">
    <citation type="submission" date="2021-03" db="EMBL/GenBank/DDBJ databases">
        <title>Genomic Encyclopedia of Type Strains, Phase IV (KMG-IV): sequencing the most valuable type-strain genomes for metagenomic binning, comparative biology and taxonomic classification.</title>
        <authorList>
            <person name="Goeker M."/>
        </authorList>
    </citation>
    <scope>NUCLEOTIDE SEQUENCE [LARGE SCALE GENOMIC DNA]</scope>
    <source>
        <strain evidence="2 3">DSM 3984</strain>
    </source>
</reference>
<gene>
    <name evidence="2" type="ORF">J2Z53_002447</name>
</gene>
<keyword evidence="1" id="KW-1133">Transmembrane helix</keyword>
<proteinExistence type="predicted"/>
<feature type="transmembrane region" description="Helical" evidence="1">
    <location>
        <begin position="39"/>
        <end position="57"/>
    </location>
</feature>
<dbReference type="EMBL" id="JAGGJZ010000013">
    <property type="protein sequence ID" value="MBP1890825.1"/>
    <property type="molecule type" value="Genomic_DNA"/>
</dbReference>
<evidence type="ECO:0000313" key="2">
    <source>
        <dbReference type="EMBL" id="MBP1890825.1"/>
    </source>
</evidence>